<feature type="region of interest" description="Disordered" evidence="3">
    <location>
        <begin position="1"/>
        <end position="20"/>
    </location>
</feature>
<gene>
    <name evidence="4" type="ORF">ADL28_29490</name>
</gene>
<evidence type="ECO:0000313" key="5">
    <source>
        <dbReference type="Proteomes" id="UP000053413"/>
    </source>
</evidence>
<sequence>MRVYAHMPDHGTHTRQASCLIGGTDSTSPYRVHPQRVLENKWVDLGVFNFTGPPTVSLDSDTQDGTGDEDIAWDSVAFQPLSAKPKNFVVAMGDSYSSGEGATEPGGKDYYAESDYYDKAEPKSKNSCHRSKIAWSRQATLPGSSKSIGALADSRDANMDYHFIACSGARTFNILNTGRSGELAQLKQGYLDQNTSLVTLSVGGNDARFTDIITECVLSGIWNCQAESLDNIDPDNGEKTGGDTGGLDEWAPKWLHEQIRPRITATLKTIHDKAPNAEIVLMGYPRLLEDNGSCVLGMEDVEGKWVNSVADILADEMKGAVDDANSQYKAKAVLSDPRGVFTGKAVCGDPESVHGIVISGQAKADNDLPKPSMQSFHPKPAGARLYADSLEKTLKGE</sequence>
<dbReference type="GO" id="GO:0004806">
    <property type="term" value="F:triacylglycerol lipase activity"/>
    <property type="evidence" value="ECO:0007669"/>
    <property type="project" value="TreeGrafter"/>
</dbReference>
<proteinExistence type="predicted"/>
<evidence type="ECO:0000313" key="4">
    <source>
        <dbReference type="EMBL" id="KUL48384.1"/>
    </source>
</evidence>
<dbReference type="InterPro" id="IPR036514">
    <property type="entry name" value="SGNH_hydro_sf"/>
</dbReference>
<protein>
    <submittedName>
        <fullName evidence="4">Uncharacterized protein</fullName>
    </submittedName>
</protein>
<dbReference type="Gene3D" id="3.40.50.1110">
    <property type="entry name" value="SGNH hydrolase"/>
    <property type="match status" value="1"/>
</dbReference>
<organism evidence="4 5">
    <name type="scientific">Streptomyces violaceusniger</name>
    <dbReference type="NCBI Taxonomy" id="68280"/>
    <lineage>
        <taxon>Bacteria</taxon>
        <taxon>Bacillati</taxon>
        <taxon>Actinomycetota</taxon>
        <taxon>Actinomycetes</taxon>
        <taxon>Kitasatosporales</taxon>
        <taxon>Streptomycetaceae</taxon>
        <taxon>Streptomyces</taxon>
        <taxon>Streptomyces violaceusniger group</taxon>
    </lineage>
</organism>
<feature type="disulfide bond" evidence="2">
    <location>
        <begin position="294"/>
        <end position="347"/>
    </location>
</feature>
<evidence type="ECO:0000256" key="3">
    <source>
        <dbReference type="SAM" id="MobiDB-lite"/>
    </source>
</evidence>
<dbReference type="PANTHER" id="PTHR37981:SF1">
    <property type="entry name" value="SGNH HYDROLASE-TYPE ESTERASE DOMAIN-CONTAINING PROTEIN"/>
    <property type="match status" value="1"/>
</dbReference>
<evidence type="ECO:0000256" key="2">
    <source>
        <dbReference type="PIRSR" id="PIRSR637460-2"/>
    </source>
</evidence>
<reference evidence="5" key="1">
    <citation type="submission" date="2015-10" db="EMBL/GenBank/DDBJ databases">
        <authorList>
            <person name="Ju K.-S."/>
            <person name="Doroghazi J.R."/>
            <person name="Metcalf W.W."/>
        </authorList>
    </citation>
    <scope>NUCLEOTIDE SEQUENCE [LARGE SCALE GENOMIC DNA]</scope>
    <source>
        <strain evidence="5">NRRL F-8817</strain>
    </source>
</reference>
<dbReference type="AlphaFoldDB" id="A0A0X3VUP8"/>
<feature type="active site" evidence="1">
    <location>
        <position position="377"/>
    </location>
</feature>
<dbReference type="InterPro" id="IPR037460">
    <property type="entry name" value="SEST-like"/>
</dbReference>
<dbReference type="OrthoDB" id="5503950at2"/>
<dbReference type="CDD" id="cd01823">
    <property type="entry name" value="SEST_like"/>
    <property type="match status" value="1"/>
</dbReference>
<dbReference type="RefSeq" id="WP_079059620.1">
    <property type="nucleotide sequence ID" value="NZ_LLZJ01000377.1"/>
</dbReference>
<dbReference type="SUPFAM" id="SSF52266">
    <property type="entry name" value="SGNH hydrolase"/>
    <property type="match status" value="1"/>
</dbReference>
<feature type="active site" description="Nucleophile" evidence="1">
    <location>
        <position position="95"/>
    </location>
</feature>
<dbReference type="EMBL" id="LLZJ01000377">
    <property type="protein sequence ID" value="KUL48384.1"/>
    <property type="molecule type" value="Genomic_DNA"/>
</dbReference>
<dbReference type="GO" id="GO:0019433">
    <property type="term" value="P:triglyceride catabolic process"/>
    <property type="evidence" value="ECO:0007669"/>
    <property type="project" value="TreeGrafter"/>
</dbReference>
<dbReference type="PANTHER" id="PTHR37981">
    <property type="entry name" value="LIPASE 2"/>
    <property type="match status" value="1"/>
</dbReference>
<comment type="caution">
    <text evidence="4">The sequence shown here is derived from an EMBL/GenBank/DDBJ whole genome shotgun (WGS) entry which is preliminary data.</text>
</comment>
<feature type="disulfide bond" evidence="2">
    <location>
        <begin position="128"/>
        <end position="166"/>
    </location>
</feature>
<dbReference type="Proteomes" id="UP000053413">
    <property type="component" value="Unassembled WGS sequence"/>
</dbReference>
<name>A0A0X3VUP8_STRVO</name>
<keyword evidence="2" id="KW-1015">Disulfide bond</keyword>
<accession>A0A0X3VUP8</accession>
<evidence type="ECO:0000256" key="1">
    <source>
        <dbReference type="PIRSR" id="PIRSR637460-1"/>
    </source>
</evidence>